<feature type="DNA-binding region" description="Homeobox" evidence="9">
    <location>
        <begin position="279"/>
        <end position="322"/>
    </location>
</feature>
<dbReference type="SUPFAM" id="SSF46689">
    <property type="entry name" value="Homeodomain-like"/>
    <property type="match status" value="2"/>
</dbReference>
<comment type="similarity">
    <text evidence="2">Belongs to the Abd-B homeobox family.</text>
</comment>
<dbReference type="CDD" id="cd00086">
    <property type="entry name" value="homeodomain"/>
    <property type="match status" value="2"/>
</dbReference>
<keyword evidence="4" id="KW-0805">Transcription regulation</keyword>
<dbReference type="GO" id="GO:0000981">
    <property type="term" value="F:DNA-binding transcription factor activity, RNA polymerase II-specific"/>
    <property type="evidence" value="ECO:0007669"/>
    <property type="project" value="InterPro"/>
</dbReference>
<dbReference type="PROSITE" id="PS50071">
    <property type="entry name" value="HOMEOBOX_2"/>
    <property type="match status" value="2"/>
</dbReference>
<organism evidence="13 14">
    <name type="scientific">Scophthalmus maximus</name>
    <name type="common">Turbot</name>
    <name type="synonym">Psetta maxima</name>
    <dbReference type="NCBI Taxonomy" id="52904"/>
    <lineage>
        <taxon>Eukaryota</taxon>
        <taxon>Metazoa</taxon>
        <taxon>Chordata</taxon>
        <taxon>Craniata</taxon>
        <taxon>Vertebrata</taxon>
        <taxon>Euteleostomi</taxon>
        <taxon>Actinopterygii</taxon>
        <taxon>Neopterygii</taxon>
        <taxon>Teleostei</taxon>
        <taxon>Neoteleostei</taxon>
        <taxon>Acanthomorphata</taxon>
        <taxon>Carangaria</taxon>
        <taxon>Pleuronectiformes</taxon>
        <taxon>Pleuronectoidei</taxon>
        <taxon>Scophthalmidae</taxon>
        <taxon>Scophthalmus</taxon>
    </lineage>
</organism>
<evidence type="ECO:0000256" key="1">
    <source>
        <dbReference type="ARBA" id="ARBA00004123"/>
    </source>
</evidence>
<dbReference type="GO" id="GO:0005634">
    <property type="term" value="C:nucleus"/>
    <property type="evidence" value="ECO:0007669"/>
    <property type="project" value="UniProtKB-SubCell"/>
</dbReference>
<evidence type="ECO:0000256" key="6">
    <source>
        <dbReference type="ARBA" id="ARBA00023155"/>
    </source>
</evidence>
<evidence type="ECO:0000256" key="5">
    <source>
        <dbReference type="ARBA" id="ARBA00023125"/>
    </source>
</evidence>
<evidence type="ECO:0000256" key="3">
    <source>
        <dbReference type="ARBA" id="ARBA00022473"/>
    </source>
</evidence>
<keyword evidence="8 9" id="KW-0539">Nucleus</keyword>
<dbReference type="InterPro" id="IPR017970">
    <property type="entry name" value="Homeobox_CS"/>
</dbReference>
<proteinExistence type="inferred from homology"/>
<evidence type="ECO:0000256" key="9">
    <source>
        <dbReference type="PROSITE-ProRule" id="PRU00108"/>
    </source>
</evidence>
<evidence type="ECO:0000256" key="8">
    <source>
        <dbReference type="ARBA" id="ARBA00023242"/>
    </source>
</evidence>
<evidence type="ECO:0000256" key="4">
    <source>
        <dbReference type="ARBA" id="ARBA00023015"/>
    </source>
</evidence>
<keyword evidence="7" id="KW-0804">Transcription</keyword>
<keyword evidence="5 9" id="KW-0238">DNA-binding</keyword>
<keyword evidence="3" id="KW-0217">Developmental protein</keyword>
<dbReference type="GO" id="GO:0009954">
    <property type="term" value="P:proximal/distal pattern formation"/>
    <property type="evidence" value="ECO:0007669"/>
    <property type="project" value="TreeGrafter"/>
</dbReference>
<comment type="subcellular location">
    <subcellularLocation>
        <location evidence="1 9 10">Nucleus</location>
    </subcellularLocation>
</comment>
<feature type="compositionally biased region" description="Pro residues" evidence="11">
    <location>
        <begin position="73"/>
        <end position="85"/>
    </location>
</feature>
<evidence type="ECO:0000259" key="12">
    <source>
        <dbReference type="PROSITE" id="PS50071"/>
    </source>
</evidence>
<feature type="region of interest" description="Disordered" evidence="11">
    <location>
        <begin position="326"/>
        <end position="394"/>
    </location>
</feature>
<feature type="domain" description="Homeobox" evidence="12">
    <location>
        <begin position="277"/>
        <end position="321"/>
    </location>
</feature>
<dbReference type="InterPro" id="IPR001356">
    <property type="entry name" value="HD"/>
</dbReference>
<feature type="DNA-binding region" description="Homeobox" evidence="9">
    <location>
        <begin position="516"/>
        <end position="575"/>
    </location>
</feature>
<feature type="region of interest" description="Disordered" evidence="11">
    <location>
        <begin position="473"/>
        <end position="519"/>
    </location>
</feature>
<dbReference type="Gene3D" id="1.10.10.60">
    <property type="entry name" value="Homeodomain-like"/>
    <property type="match status" value="2"/>
</dbReference>
<accession>A0A6A4S6H8</accession>
<dbReference type="Proteomes" id="UP000438429">
    <property type="component" value="Unassembled WGS sequence"/>
</dbReference>
<name>A0A6A4S6H8_SCOMX</name>
<feature type="compositionally biased region" description="Basic and acidic residues" evidence="11">
    <location>
        <begin position="473"/>
        <end position="491"/>
    </location>
</feature>
<dbReference type="PROSITE" id="PS00027">
    <property type="entry name" value="HOMEOBOX_1"/>
    <property type="match status" value="1"/>
</dbReference>
<feature type="compositionally biased region" description="Pro residues" evidence="11">
    <location>
        <begin position="98"/>
        <end position="111"/>
    </location>
</feature>
<dbReference type="PRINTS" id="PR00024">
    <property type="entry name" value="HOMEOBOX"/>
</dbReference>
<evidence type="ECO:0000256" key="2">
    <source>
        <dbReference type="ARBA" id="ARBA00006317"/>
    </source>
</evidence>
<dbReference type="AlphaFoldDB" id="A0A6A4S6H8"/>
<dbReference type="PANTHER" id="PTHR45970:SF3">
    <property type="entry name" value="HOMEOBOX PROTEIN HOX-A9"/>
    <property type="match status" value="1"/>
</dbReference>
<dbReference type="GO" id="GO:0009952">
    <property type="term" value="P:anterior/posterior pattern specification"/>
    <property type="evidence" value="ECO:0007669"/>
    <property type="project" value="TreeGrafter"/>
</dbReference>
<evidence type="ECO:0000256" key="11">
    <source>
        <dbReference type="SAM" id="MobiDB-lite"/>
    </source>
</evidence>
<protein>
    <recommendedName>
        <fullName evidence="12">Homeobox domain-containing protein</fullName>
    </recommendedName>
</protein>
<evidence type="ECO:0000256" key="7">
    <source>
        <dbReference type="ARBA" id="ARBA00023163"/>
    </source>
</evidence>
<feature type="region of interest" description="Disordered" evidence="11">
    <location>
        <begin position="213"/>
        <end position="285"/>
    </location>
</feature>
<feature type="region of interest" description="Disordered" evidence="11">
    <location>
        <begin position="70"/>
        <end position="114"/>
    </location>
</feature>
<reference evidence="13 14" key="1">
    <citation type="submission" date="2019-06" db="EMBL/GenBank/DDBJ databases">
        <title>Draft genomes of female and male turbot (Scophthalmus maximus).</title>
        <authorList>
            <person name="Xu H."/>
            <person name="Xu X.-W."/>
            <person name="Shao C."/>
            <person name="Chen S."/>
        </authorList>
    </citation>
    <scope>NUCLEOTIDE SEQUENCE [LARGE SCALE GENOMIC DNA]</scope>
    <source>
        <strain evidence="13">Ysfricsl-2016a</strain>
        <tissue evidence="13">Blood</tissue>
    </source>
</reference>
<dbReference type="InterPro" id="IPR009057">
    <property type="entry name" value="Homeodomain-like_sf"/>
</dbReference>
<dbReference type="InterPro" id="IPR017112">
    <property type="entry name" value="HXA9/HXB9/HXC9"/>
</dbReference>
<feature type="compositionally biased region" description="Acidic residues" evidence="11">
    <location>
        <begin position="251"/>
        <end position="261"/>
    </location>
</feature>
<gene>
    <name evidence="13" type="ORF">F2P81_020539</name>
</gene>
<evidence type="ECO:0000313" key="13">
    <source>
        <dbReference type="EMBL" id="KAF0027798.1"/>
    </source>
</evidence>
<feature type="compositionally biased region" description="Low complexity" evidence="11">
    <location>
        <begin position="233"/>
        <end position="248"/>
    </location>
</feature>
<dbReference type="Pfam" id="PF00046">
    <property type="entry name" value="Homeodomain"/>
    <property type="match status" value="2"/>
</dbReference>
<dbReference type="InterPro" id="IPR020479">
    <property type="entry name" value="HD_metazoa"/>
</dbReference>
<dbReference type="GO" id="GO:0000978">
    <property type="term" value="F:RNA polymerase II cis-regulatory region sequence-specific DNA binding"/>
    <property type="evidence" value="ECO:0007669"/>
    <property type="project" value="TreeGrafter"/>
</dbReference>
<keyword evidence="6 9" id="KW-0371">Homeobox</keyword>
<dbReference type="PANTHER" id="PTHR45970">
    <property type="entry name" value="AGAP004664-PA"/>
    <property type="match status" value="1"/>
</dbReference>
<comment type="caution">
    <text evidence="13">The sequence shown here is derived from an EMBL/GenBank/DDBJ whole genome shotgun (WGS) entry which is preliminary data.</text>
</comment>
<sequence>MSMHVNWRQRREWYSVWRDVSLLLGLSSASTSCTYPSKSDFGTVPAPFLTESGAAARRLSEYRGYCYHEPLQQYPPPPPPPPPPGKCTLYQSNGPITSSPPPPPPPPPPPSCFSLPGDVYHEYHHHHHQGLPSPPESLFKGGKECFLSGGAVYGASSDPRFRAHAFAGDPRGFPGARYAEPQLLFPELRRGGILLPVFDQFIEYAEDAETPRAAAAATGDRRQKDASRTQWTSCAGGEAGAASASSPAGKEEDEEEEEEEDARGAGGDSGHEHTEPSAARKKRCPYTKQQIRELEREFLYNIYINKDRRMQLSRLLFLTDRNKQTSLNGFSPWTNTSTSSSSPSPQLQSAPGAAIPGLFHPHHLLGHHHHHHHHHHPYYGPQTQTHAEQLAPSAAAESRFVRCWEGVTPSSDTALPPAPAGFPACLSAQGDLSDASARYEPVKPENSPPSHHDSPGDSSFASTAEVVLERLGTVEELGRKAEPKKEDEGRKTPQQQQQQQLDPENPSASWIHAKSTRKKRCPYTKHQTLELEKEFLYNMYLTRDRRLEVAGLLNLTERQVKIWFQNRRMKMKKLMIRERRSINE</sequence>
<evidence type="ECO:0000256" key="10">
    <source>
        <dbReference type="RuleBase" id="RU000682"/>
    </source>
</evidence>
<dbReference type="SMART" id="SM00389">
    <property type="entry name" value="HOX"/>
    <property type="match status" value="2"/>
</dbReference>
<dbReference type="SUPFAM" id="SSF101447">
    <property type="entry name" value="Formin homology 2 domain (FH2 domain)"/>
    <property type="match status" value="1"/>
</dbReference>
<feature type="domain" description="Homeobox" evidence="12">
    <location>
        <begin position="514"/>
        <end position="574"/>
    </location>
</feature>
<feature type="compositionally biased region" description="Low complexity" evidence="11">
    <location>
        <begin position="331"/>
        <end position="345"/>
    </location>
</feature>
<feature type="compositionally biased region" description="Basic residues" evidence="11">
    <location>
        <begin position="360"/>
        <end position="377"/>
    </location>
</feature>
<dbReference type="EMBL" id="VEVO01000018">
    <property type="protein sequence ID" value="KAF0027798.1"/>
    <property type="molecule type" value="Genomic_DNA"/>
</dbReference>
<evidence type="ECO:0000313" key="14">
    <source>
        <dbReference type="Proteomes" id="UP000438429"/>
    </source>
</evidence>
<dbReference type="GO" id="GO:0048704">
    <property type="term" value="P:embryonic skeletal system morphogenesis"/>
    <property type="evidence" value="ECO:0007669"/>
    <property type="project" value="TreeGrafter"/>
</dbReference>
<feature type="region of interest" description="Disordered" evidence="11">
    <location>
        <begin position="434"/>
        <end position="459"/>
    </location>
</feature>